<protein>
    <submittedName>
        <fullName evidence="6">UDP-glucose 4-epimerase</fullName>
    </submittedName>
</protein>
<dbReference type="InterPro" id="IPR036291">
    <property type="entry name" value="NAD(P)-bd_dom_sf"/>
</dbReference>
<dbReference type="EMBL" id="ML996571">
    <property type="protein sequence ID" value="KAF2758820.1"/>
    <property type="molecule type" value="Genomic_DNA"/>
</dbReference>
<gene>
    <name evidence="6" type="ORF">EJ05DRAFT_531730</name>
</gene>
<evidence type="ECO:0000256" key="2">
    <source>
        <dbReference type="ARBA" id="ARBA00023027"/>
    </source>
</evidence>
<dbReference type="RefSeq" id="XP_033601271.1">
    <property type="nucleotide sequence ID" value="XM_033749043.1"/>
</dbReference>
<dbReference type="InterPro" id="IPR001509">
    <property type="entry name" value="Epimerase_deHydtase"/>
</dbReference>
<organism evidence="6 7">
    <name type="scientific">Pseudovirgaria hyperparasitica</name>
    <dbReference type="NCBI Taxonomy" id="470096"/>
    <lineage>
        <taxon>Eukaryota</taxon>
        <taxon>Fungi</taxon>
        <taxon>Dikarya</taxon>
        <taxon>Ascomycota</taxon>
        <taxon>Pezizomycotina</taxon>
        <taxon>Dothideomycetes</taxon>
        <taxon>Dothideomycetes incertae sedis</taxon>
        <taxon>Acrospermales</taxon>
        <taxon>Acrospermaceae</taxon>
        <taxon>Pseudovirgaria</taxon>
    </lineage>
</organism>
<dbReference type="OrthoDB" id="9402762at2759"/>
<dbReference type="GO" id="GO:0003978">
    <property type="term" value="F:UDP-glucose 4-epimerase activity"/>
    <property type="evidence" value="ECO:0007669"/>
    <property type="project" value="InterPro"/>
</dbReference>
<evidence type="ECO:0000256" key="3">
    <source>
        <dbReference type="ARBA" id="ARBA00023235"/>
    </source>
</evidence>
<dbReference type="InterPro" id="IPR005886">
    <property type="entry name" value="UDP_G4E"/>
</dbReference>
<feature type="compositionally biased region" description="Low complexity" evidence="4">
    <location>
        <begin position="1"/>
        <end position="23"/>
    </location>
</feature>
<evidence type="ECO:0000256" key="4">
    <source>
        <dbReference type="SAM" id="MobiDB-lite"/>
    </source>
</evidence>
<keyword evidence="7" id="KW-1185">Reference proteome</keyword>
<reference evidence="6" key="1">
    <citation type="journal article" date="2020" name="Stud. Mycol.">
        <title>101 Dothideomycetes genomes: a test case for predicting lifestyles and emergence of pathogens.</title>
        <authorList>
            <person name="Haridas S."/>
            <person name="Albert R."/>
            <person name="Binder M."/>
            <person name="Bloem J."/>
            <person name="Labutti K."/>
            <person name="Salamov A."/>
            <person name="Andreopoulos B."/>
            <person name="Baker S."/>
            <person name="Barry K."/>
            <person name="Bills G."/>
            <person name="Bluhm B."/>
            <person name="Cannon C."/>
            <person name="Castanera R."/>
            <person name="Culley D."/>
            <person name="Daum C."/>
            <person name="Ezra D."/>
            <person name="Gonzalez J."/>
            <person name="Henrissat B."/>
            <person name="Kuo A."/>
            <person name="Liang C."/>
            <person name="Lipzen A."/>
            <person name="Lutzoni F."/>
            <person name="Magnuson J."/>
            <person name="Mondo S."/>
            <person name="Nolan M."/>
            <person name="Ohm R."/>
            <person name="Pangilinan J."/>
            <person name="Park H.-J."/>
            <person name="Ramirez L."/>
            <person name="Alfaro M."/>
            <person name="Sun H."/>
            <person name="Tritt A."/>
            <person name="Yoshinaga Y."/>
            <person name="Zwiers L.-H."/>
            <person name="Turgeon B."/>
            <person name="Goodwin S."/>
            <person name="Spatafora J."/>
            <person name="Crous P."/>
            <person name="Grigoriev I."/>
        </authorList>
    </citation>
    <scope>NUCLEOTIDE SEQUENCE</scope>
    <source>
        <strain evidence="6">CBS 121739</strain>
    </source>
</reference>
<dbReference type="CDD" id="cd05247">
    <property type="entry name" value="UDP_G4E_1_SDR_e"/>
    <property type="match status" value="1"/>
</dbReference>
<comment type="cofactor">
    <cofactor evidence="1">
        <name>NAD(+)</name>
        <dbReference type="ChEBI" id="CHEBI:57540"/>
    </cofactor>
</comment>
<keyword evidence="2" id="KW-0520">NAD</keyword>
<dbReference type="Proteomes" id="UP000799437">
    <property type="component" value="Unassembled WGS sequence"/>
</dbReference>
<accession>A0A6A6WA38</accession>
<evidence type="ECO:0000259" key="5">
    <source>
        <dbReference type="Pfam" id="PF01370"/>
    </source>
</evidence>
<keyword evidence="3" id="KW-0413">Isomerase</keyword>
<dbReference type="Pfam" id="PF01370">
    <property type="entry name" value="Epimerase"/>
    <property type="match status" value="1"/>
</dbReference>
<feature type="region of interest" description="Disordered" evidence="4">
    <location>
        <begin position="1"/>
        <end position="32"/>
    </location>
</feature>
<dbReference type="Gene3D" id="3.40.50.720">
    <property type="entry name" value="NAD(P)-binding Rossmann-like Domain"/>
    <property type="match status" value="1"/>
</dbReference>
<evidence type="ECO:0000313" key="7">
    <source>
        <dbReference type="Proteomes" id="UP000799437"/>
    </source>
</evidence>
<evidence type="ECO:0000256" key="1">
    <source>
        <dbReference type="ARBA" id="ARBA00001911"/>
    </source>
</evidence>
<name>A0A6A6WA38_9PEZI</name>
<proteinExistence type="predicted"/>
<evidence type="ECO:0000313" key="6">
    <source>
        <dbReference type="EMBL" id="KAF2758820.1"/>
    </source>
</evidence>
<feature type="domain" description="NAD-dependent epimerase/dehydratase" evidence="5">
    <location>
        <begin position="58"/>
        <end position="370"/>
    </location>
</feature>
<dbReference type="SUPFAM" id="SSF51735">
    <property type="entry name" value="NAD(P)-binding Rossmann-fold domains"/>
    <property type="match status" value="1"/>
</dbReference>
<dbReference type="Gene3D" id="3.90.25.10">
    <property type="entry name" value="UDP-galactose 4-epimerase, domain 1"/>
    <property type="match status" value="1"/>
</dbReference>
<dbReference type="PANTHER" id="PTHR43725">
    <property type="entry name" value="UDP-GLUCOSE 4-EPIMERASE"/>
    <property type="match status" value="1"/>
</dbReference>
<dbReference type="AlphaFoldDB" id="A0A6A6WA38"/>
<dbReference type="GeneID" id="54490097"/>
<sequence length="448" mass="48664">MATYTLSGASSPARSLSSLSISSDGDVGTPDTQRSVIFDEDDAITDPLDVETDNRNYILVVGGLGYIGSHTTLELLKANYNVIVVDDLSNSYRDVLDRVSHLASVHFKACGLPMPALRFHNSDYRAPTMRALLSSYGSYMVADNSSGEQTLKQVSRITGVIHFAAFKSVEESIQKPLAYYMNNVCGMVDFLALLQEFGIQNFVFSSSATVYGEAANRGVPLKEEHMVLHTETYLNDSGFEQTQSPGSMGLTSPYGRSKYMCEAILADIAKADPSWKITALRYFNPVGCHSSGLLGEDPRQKPTNLIPVVATVLTGQRPVLSVFGTDWETSDGTAVRDFIHVQDLARGHIAALAASANGVVKEPYRAYNLGTGHGHSVREVVASLENASSRHIPVQEVGRRAGDVGSCVARVDRAERELSWKAEKTLADCAVDVWNFTKGRFGFSGELL</sequence>
<dbReference type="GO" id="GO:0006012">
    <property type="term" value="P:galactose metabolic process"/>
    <property type="evidence" value="ECO:0007669"/>
    <property type="project" value="InterPro"/>
</dbReference>
<dbReference type="FunFam" id="3.40.50.720:FF:000418">
    <property type="entry name" value="UDP-glucose 4-epimerase 5"/>
    <property type="match status" value="1"/>
</dbReference>
<dbReference type="PANTHER" id="PTHR43725:SF3">
    <property type="entry name" value="UDP-GLUCOSE 4-EPIMERASE (EUROFUNG)"/>
    <property type="match status" value="1"/>
</dbReference>
<dbReference type="GO" id="GO:0005829">
    <property type="term" value="C:cytosol"/>
    <property type="evidence" value="ECO:0007669"/>
    <property type="project" value="TreeGrafter"/>
</dbReference>